<keyword evidence="1" id="KW-0472">Membrane</keyword>
<keyword evidence="1" id="KW-0812">Transmembrane</keyword>
<keyword evidence="1" id="KW-1133">Transmembrane helix</keyword>
<accession>A0A0A8YSA9</accession>
<dbReference type="EMBL" id="GBRH01268056">
    <property type="protein sequence ID" value="JAD29839.1"/>
    <property type="molecule type" value="Transcribed_RNA"/>
</dbReference>
<reference evidence="2" key="2">
    <citation type="journal article" date="2015" name="Data Brief">
        <title>Shoot transcriptome of the giant reed, Arundo donax.</title>
        <authorList>
            <person name="Barrero R.A."/>
            <person name="Guerrero F.D."/>
            <person name="Moolhuijzen P."/>
            <person name="Goolsby J.A."/>
            <person name="Tidwell J."/>
            <person name="Bellgard S.E."/>
            <person name="Bellgard M.I."/>
        </authorList>
    </citation>
    <scope>NUCLEOTIDE SEQUENCE</scope>
    <source>
        <tissue evidence="2">Shoot tissue taken approximately 20 cm above the soil surface</tissue>
    </source>
</reference>
<sequence length="50" mass="6129">MWINAILISIGGILWFYEFYPSVMVTFWNRTIYLKCSSFFPIWLYLLEQN</sequence>
<proteinExistence type="predicted"/>
<name>A0A0A8YSA9_ARUDO</name>
<organism evidence="2">
    <name type="scientific">Arundo donax</name>
    <name type="common">Giant reed</name>
    <name type="synonym">Donax arundinaceus</name>
    <dbReference type="NCBI Taxonomy" id="35708"/>
    <lineage>
        <taxon>Eukaryota</taxon>
        <taxon>Viridiplantae</taxon>
        <taxon>Streptophyta</taxon>
        <taxon>Embryophyta</taxon>
        <taxon>Tracheophyta</taxon>
        <taxon>Spermatophyta</taxon>
        <taxon>Magnoliopsida</taxon>
        <taxon>Liliopsida</taxon>
        <taxon>Poales</taxon>
        <taxon>Poaceae</taxon>
        <taxon>PACMAD clade</taxon>
        <taxon>Arundinoideae</taxon>
        <taxon>Arundineae</taxon>
        <taxon>Arundo</taxon>
    </lineage>
</organism>
<dbReference type="AlphaFoldDB" id="A0A0A8YSA9"/>
<evidence type="ECO:0000313" key="2">
    <source>
        <dbReference type="EMBL" id="JAD29839.1"/>
    </source>
</evidence>
<evidence type="ECO:0000256" key="1">
    <source>
        <dbReference type="SAM" id="Phobius"/>
    </source>
</evidence>
<feature type="transmembrane region" description="Helical" evidence="1">
    <location>
        <begin position="6"/>
        <end position="28"/>
    </location>
</feature>
<reference evidence="2" key="1">
    <citation type="submission" date="2014-09" db="EMBL/GenBank/DDBJ databases">
        <authorList>
            <person name="Magalhaes I.L.F."/>
            <person name="Oliveira U."/>
            <person name="Santos F.R."/>
            <person name="Vidigal T.H.D.A."/>
            <person name="Brescovit A.D."/>
            <person name="Santos A.J."/>
        </authorList>
    </citation>
    <scope>NUCLEOTIDE SEQUENCE</scope>
    <source>
        <tissue evidence="2">Shoot tissue taken approximately 20 cm above the soil surface</tissue>
    </source>
</reference>
<protein>
    <submittedName>
        <fullName evidence="2">Uncharacterized protein</fullName>
    </submittedName>
</protein>